<reference evidence="2" key="1">
    <citation type="submission" date="2020-01" db="EMBL/GenBank/DDBJ databases">
        <authorList>
            <consortium name="DOE Joint Genome Institute"/>
            <person name="Haridas S."/>
            <person name="Albert R."/>
            <person name="Binder M."/>
            <person name="Bloem J."/>
            <person name="Labutti K."/>
            <person name="Salamov A."/>
            <person name="Andreopoulos B."/>
            <person name="Baker S.E."/>
            <person name="Barry K."/>
            <person name="Bills G."/>
            <person name="Bluhm B.H."/>
            <person name="Cannon C."/>
            <person name="Castanera R."/>
            <person name="Culley D.E."/>
            <person name="Daum C."/>
            <person name="Ezra D."/>
            <person name="Gonzalez J.B."/>
            <person name="Henrissat B."/>
            <person name="Kuo A."/>
            <person name="Liang C."/>
            <person name="Lipzen A."/>
            <person name="Lutzoni F."/>
            <person name="Magnuson J."/>
            <person name="Mondo S."/>
            <person name="Nolan M."/>
            <person name="Ohm R."/>
            <person name="Pangilinan J."/>
            <person name="Park H.-J."/>
            <person name="Ramirez L."/>
            <person name="Alfaro M."/>
            <person name="Sun H."/>
            <person name="Tritt A."/>
            <person name="Yoshinaga Y."/>
            <person name="Zwiers L.-H."/>
            <person name="Turgeon B.G."/>
            <person name="Goodwin S.B."/>
            <person name="Spatafora J.W."/>
            <person name="Crous P.W."/>
            <person name="Grigoriev I.V."/>
        </authorList>
    </citation>
    <scope>NUCLEOTIDE SEQUENCE</scope>
    <source>
        <strain evidence="2">CBS 342.82</strain>
    </source>
</reference>
<dbReference type="RefSeq" id="XP_033463532.1">
    <property type="nucleotide sequence ID" value="XM_033604027.1"/>
</dbReference>
<dbReference type="GeneID" id="54361827"/>
<keyword evidence="1" id="KW-1185">Reference proteome</keyword>
<organism evidence="2">
    <name type="scientific">Dissoconium aciculare CBS 342.82</name>
    <dbReference type="NCBI Taxonomy" id="1314786"/>
    <lineage>
        <taxon>Eukaryota</taxon>
        <taxon>Fungi</taxon>
        <taxon>Dikarya</taxon>
        <taxon>Ascomycota</taxon>
        <taxon>Pezizomycotina</taxon>
        <taxon>Dothideomycetes</taxon>
        <taxon>Dothideomycetidae</taxon>
        <taxon>Mycosphaerellales</taxon>
        <taxon>Dissoconiaceae</taxon>
        <taxon>Dissoconium</taxon>
    </lineage>
</organism>
<dbReference type="AlphaFoldDB" id="A0A6J3MER7"/>
<evidence type="ECO:0000313" key="1">
    <source>
        <dbReference type="Proteomes" id="UP000504637"/>
    </source>
</evidence>
<dbReference type="Proteomes" id="UP000504637">
    <property type="component" value="Unplaced"/>
</dbReference>
<sequence length="207" mass="24017">MHSPRLRRKLFLDVEKGSRPIREKQVFDKATHIWRPLFCADVRDHGRDWHKRQRRVHPCVLNPLIFRQEPPVPASQKSSKRVGQRCESVYFLRRPDVARLSRPRDLGGSIIGDMLVCQPPISEVEVELHYQEVALRPMTDRNMCLRWQARKRFKVVNHSGTRVGDIARELVDIMGGISEDFKLSVVVESHLRKKSTIRMSGALLVSP</sequence>
<reference evidence="2" key="2">
    <citation type="submission" date="2020-04" db="EMBL/GenBank/DDBJ databases">
        <authorList>
            <consortium name="NCBI Genome Project"/>
        </authorList>
    </citation>
    <scope>NUCLEOTIDE SEQUENCE</scope>
    <source>
        <strain evidence="2">CBS 342.82</strain>
    </source>
</reference>
<gene>
    <name evidence="2" type="ORF">K489DRAFT_376910</name>
</gene>
<evidence type="ECO:0000313" key="2">
    <source>
        <dbReference type="RefSeq" id="XP_033463532.1"/>
    </source>
</evidence>
<reference evidence="2" key="3">
    <citation type="submission" date="2025-08" db="UniProtKB">
        <authorList>
            <consortium name="RefSeq"/>
        </authorList>
    </citation>
    <scope>IDENTIFICATION</scope>
    <source>
        <strain evidence="2">CBS 342.82</strain>
    </source>
</reference>
<name>A0A6J3MER7_9PEZI</name>
<protein>
    <submittedName>
        <fullName evidence="2">Uncharacterized protein</fullName>
    </submittedName>
</protein>
<proteinExistence type="predicted"/>
<accession>A0A6J3MER7</accession>